<protein>
    <submittedName>
        <fullName evidence="2">Uncharacterized protein</fullName>
    </submittedName>
</protein>
<keyword evidence="3" id="KW-1185">Reference proteome</keyword>
<evidence type="ECO:0000313" key="2">
    <source>
        <dbReference type="EMBL" id="CAI5762231.1"/>
    </source>
</evidence>
<reference evidence="2" key="1">
    <citation type="submission" date="2022-12" db="EMBL/GenBank/DDBJ databases">
        <authorList>
            <person name="Alioto T."/>
            <person name="Alioto T."/>
            <person name="Gomez Garrido J."/>
        </authorList>
    </citation>
    <scope>NUCLEOTIDE SEQUENCE</scope>
</reference>
<dbReference type="EMBL" id="OX395126">
    <property type="protein sequence ID" value="CAI5762231.1"/>
    <property type="molecule type" value="Genomic_DNA"/>
</dbReference>
<dbReference type="AlphaFoldDB" id="A0AA35JLK0"/>
<sequence length="62" mass="6829">MVAIRLGKDGPSGQDCSGCDVHRQCMTPPLLFLPHVSVQPSPRSTPKASRTRRRLPLPLLPR</sequence>
<accession>A0AA35JLK0</accession>
<evidence type="ECO:0000256" key="1">
    <source>
        <dbReference type="SAM" id="MobiDB-lite"/>
    </source>
</evidence>
<organism evidence="2 3">
    <name type="scientific">Podarcis lilfordi</name>
    <name type="common">Lilford's wall lizard</name>
    <dbReference type="NCBI Taxonomy" id="74358"/>
    <lineage>
        <taxon>Eukaryota</taxon>
        <taxon>Metazoa</taxon>
        <taxon>Chordata</taxon>
        <taxon>Craniata</taxon>
        <taxon>Vertebrata</taxon>
        <taxon>Euteleostomi</taxon>
        <taxon>Lepidosauria</taxon>
        <taxon>Squamata</taxon>
        <taxon>Bifurcata</taxon>
        <taxon>Unidentata</taxon>
        <taxon>Episquamata</taxon>
        <taxon>Laterata</taxon>
        <taxon>Lacertibaenia</taxon>
        <taxon>Lacertidae</taxon>
        <taxon>Podarcis</taxon>
    </lineage>
</organism>
<feature type="region of interest" description="Disordered" evidence="1">
    <location>
        <begin position="35"/>
        <end position="62"/>
    </location>
</feature>
<feature type="compositionally biased region" description="Polar residues" evidence="1">
    <location>
        <begin position="38"/>
        <end position="48"/>
    </location>
</feature>
<evidence type="ECO:0000313" key="3">
    <source>
        <dbReference type="Proteomes" id="UP001178461"/>
    </source>
</evidence>
<proteinExistence type="predicted"/>
<dbReference type="Proteomes" id="UP001178461">
    <property type="component" value="Chromosome 1"/>
</dbReference>
<name>A0AA35JLK0_9SAUR</name>
<gene>
    <name evidence="2" type="ORF">PODLI_1B024493</name>
</gene>